<dbReference type="FunFam" id="3.30.40.10:FF:000033">
    <property type="entry name" value="Polycomb group RING finger protein 3"/>
    <property type="match status" value="1"/>
</dbReference>
<dbReference type="RefSeq" id="XP_015594146.1">
    <property type="nucleotide sequence ID" value="XM_015738660.2"/>
</dbReference>
<keyword evidence="6" id="KW-1185">Reference proteome</keyword>
<reference evidence="7" key="1">
    <citation type="submission" date="2025-08" db="UniProtKB">
        <authorList>
            <consortium name="RefSeq"/>
        </authorList>
    </citation>
    <scope>IDENTIFICATION</scope>
</reference>
<dbReference type="GeneID" id="107267230"/>
<dbReference type="InterPro" id="IPR017907">
    <property type="entry name" value="Znf_RING_CS"/>
</dbReference>
<keyword evidence="1" id="KW-0479">Metal-binding</keyword>
<dbReference type="GO" id="GO:1990841">
    <property type="term" value="F:promoter-specific chromatin binding"/>
    <property type="evidence" value="ECO:0007669"/>
    <property type="project" value="TreeGrafter"/>
</dbReference>
<evidence type="ECO:0000313" key="7">
    <source>
        <dbReference type="RefSeq" id="XP_015594146.1"/>
    </source>
</evidence>
<evidence type="ECO:0000256" key="2">
    <source>
        <dbReference type="ARBA" id="ARBA00022771"/>
    </source>
</evidence>
<evidence type="ECO:0000259" key="5">
    <source>
        <dbReference type="PROSITE" id="PS50089"/>
    </source>
</evidence>
<evidence type="ECO:0000256" key="3">
    <source>
        <dbReference type="ARBA" id="ARBA00022833"/>
    </source>
</evidence>
<evidence type="ECO:0000256" key="4">
    <source>
        <dbReference type="PROSITE-ProRule" id="PRU00175"/>
    </source>
</evidence>
<keyword evidence="2 4" id="KW-0863">Zinc-finger</keyword>
<sequence>MDVLTAQRLISKRTVPTVQFIQRSLYPYMLRSMLQKLLCDQETTMAGISRRTYLRDVNPYLMCPLCRGYLIDATTVVECLHSFCRSCILKHLRSEAHCPSCRHVLNKAKPNMKADKALQDIVYKLVPGLYHREMRRRRDFYKKHPEHADSTSSEQRGEDVSGRLIFAPEDAVSLSLEYLPPGTDPLNILCNQT</sequence>
<dbReference type="InterPro" id="IPR013083">
    <property type="entry name" value="Znf_RING/FYVE/PHD"/>
</dbReference>
<dbReference type="PROSITE" id="PS00518">
    <property type="entry name" value="ZF_RING_1"/>
    <property type="match status" value="1"/>
</dbReference>
<keyword evidence="3" id="KW-0862">Zinc</keyword>
<dbReference type="PANTHER" id="PTHR10825">
    <property type="entry name" value="RING FINGER DOMAIN-CONTAINING, POLYCOMB GROUP COMPONENT"/>
    <property type="match status" value="1"/>
</dbReference>
<dbReference type="AlphaFoldDB" id="A0AAJ7FJ02"/>
<dbReference type="PROSITE" id="PS50089">
    <property type="entry name" value="ZF_RING_2"/>
    <property type="match status" value="1"/>
</dbReference>
<dbReference type="PANTHER" id="PTHR10825:SF29">
    <property type="entry name" value="POLYCOMB GROUP RING FINGER PROTEIN 1"/>
    <property type="match status" value="1"/>
</dbReference>
<feature type="domain" description="RING-type" evidence="5">
    <location>
        <begin position="63"/>
        <end position="102"/>
    </location>
</feature>
<protein>
    <submittedName>
        <fullName evidence="7">Polycomb complex protein BMI-1-B</fullName>
    </submittedName>
</protein>
<dbReference type="SMART" id="SM00184">
    <property type="entry name" value="RING"/>
    <property type="match status" value="1"/>
</dbReference>
<dbReference type="GO" id="GO:0000122">
    <property type="term" value="P:negative regulation of transcription by RNA polymerase II"/>
    <property type="evidence" value="ECO:0007669"/>
    <property type="project" value="TreeGrafter"/>
</dbReference>
<evidence type="ECO:0000313" key="6">
    <source>
        <dbReference type="Proteomes" id="UP000694920"/>
    </source>
</evidence>
<feature type="non-terminal residue" evidence="7">
    <location>
        <position position="193"/>
    </location>
</feature>
<dbReference type="KEGG" id="ccin:107267230"/>
<dbReference type="SUPFAM" id="SSF57850">
    <property type="entry name" value="RING/U-box"/>
    <property type="match status" value="1"/>
</dbReference>
<dbReference type="GO" id="GO:0008270">
    <property type="term" value="F:zinc ion binding"/>
    <property type="evidence" value="ECO:0007669"/>
    <property type="project" value="UniProtKB-KW"/>
</dbReference>
<name>A0AAJ7FJ02_CEPCN</name>
<gene>
    <name evidence="7" type="primary">LOC107267230</name>
</gene>
<proteinExistence type="predicted"/>
<dbReference type="Proteomes" id="UP000694920">
    <property type="component" value="Unplaced"/>
</dbReference>
<dbReference type="Pfam" id="PF13923">
    <property type="entry name" value="zf-C3HC4_2"/>
    <property type="match status" value="1"/>
</dbReference>
<dbReference type="InterPro" id="IPR001841">
    <property type="entry name" value="Znf_RING"/>
</dbReference>
<dbReference type="Gene3D" id="3.30.40.10">
    <property type="entry name" value="Zinc/RING finger domain, C3HC4 (zinc finger)"/>
    <property type="match status" value="1"/>
</dbReference>
<accession>A0AAJ7FJ02</accession>
<evidence type="ECO:0000256" key="1">
    <source>
        <dbReference type="ARBA" id="ARBA00022723"/>
    </source>
</evidence>
<organism evidence="6 7">
    <name type="scientific">Cephus cinctus</name>
    <name type="common">Wheat stem sawfly</name>
    <dbReference type="NCBI Taxonomy" id="211228"/>
    <lineage>
        <taxon>Eukaryota</taxon>
        <taxon>Metazoa</taxon>
        <taxon>Ecdysozoa</taxon>
        <taxon>Arthropoda</taxon>
        <taxon>Hexapoda</taxon>
        <taxon>Insecta</taxon>
        <taxon>Pterygota</taxon>
        <taxon>Neoptera</taxon>
        <taxon>Endopterygota</taxon>
        <taxon>Hymenoptera</taxon>
        <taxon>Cephoidea</taxon>
        <taxon>Cephidae</taxon>
        <taxon>Cephus</taxon>
    </lineage>
</organism>
<dbReference type="GO" id="GO:0035102">
    <property type="term" value="C:PRC1 complex"/>
    <property type="evidence" value="ECO:0007669"/>
    <property type="project" value="TreeGrafter"/>
</dbReference>